<dbReference type="OrthoDB" id="10006748at2759"/>
<dbReference type="EMBL" id="OV696702">
    <property type="protein sequence ID" value="CAH1249780.1"/>
    <property type="molecule type" value="Genomic_DNA"/>
</dbReference>
<accession>A0A8J9Z8R1</accession>
<dbReference type="Proteomes" id="UP000838412">
    <property type="component" value="Chromosome 17"/>
</dbReference>
<keyword evidence="2" id="KW-1185">Reference proteome</keyword>
<dbReference type="GO" id="GO:0090729">
    <property type="term" value="F:toxin activity"/>
    <property type="evidence" value="ECO:0007669"/>
    <property type="project" value="InterPro"/>
</dbReference>
<evidence type="ECO:0000313" key="1">
    <source>
        <dbReference type="EMBL" id="CAH1249780.1"/>
    </source>
</evidence>
<dbReference type="AlphaFoldDB" id="A0A8J9Z8R1"/>
<dbReference type="InterPro" id="IPR036716">
    <property type="entry name" value="Pest_crys_N_sf"/>
</dbReference>
<organism evidence="1 2">
    <name type="scientific">Branchiostoma lanceolatum</name>
    <name type="common">Common lancelet</name>
    <name type="synonym">Amphioxus lanceolatum</name>
    <dbReference type="NCBI Taxonomy" id="7740"/>
    <lineage>
        <taxon>Eukaryota</taxon>
        <taxon>Metazoa</taxon>
        <taxon>Chordata</taxon>
        <taxon>Cephalochordata</taxon>
        <taxon>Leptocardii</taxon>
        <taxon>Amphioxiformes</taxon>
        <taxon>Branchiostomatidae</taxon>
        <taxon>Branchiostoma</taxon>
    </lineage>
</organism>
<gene>
    <name evidence="1" type="primary">Hypp8687</name>
    <name evidence="1" type="ORF">BLAG_LOCUS10765</name>
</gene>
<name>A0A8J9Z8R1_BRALA</name>
<reference evidence="1" key="1">
    <citation type="submission" date="2022-01" db="EMBL/GenBank/DDBJ databases">
        <authorList>
            <person name="Braso-Vives M."/>
        </authorList>
    </citation>
    <scope>NUCLEOTIDE SEQUENCE</scope>
</reference>
<proteinExistence type="predicted"/>
<dbReference type="SUPFAM" id="SSF56849">
    <property type="entry name" value="delta-Endotoxin (insectocide), N-terminal domain"/>
    <property type="match status" value="1"/>
</dbReference>
<evidence type="ECO:0000313" key="2">
    <source>
        <dbReference type="Proteomes" id="UP000838412"/>
    </source>
</evidence>
<dbReference type="Gene3D" id="1.20.190.10">
    <property type="entry name" value="Pesticidal crystal protein, N-terminal domain"/>
    <property type="match status" value="1"/>
</dbReference>
<protein>
    <submittedName>
        <fullName evidence="1">Hypp8687 protein</fullName>
    </submittedName>
</protein>
<sequence length="342" mass="38178">MHLSYCSKYSERFSLYPQMGQPWSTPKALNEDSKDVATAAASELARQMTTKAVQATAGAIAVGVGGAVAGAIAQVIFRGLWDTVFPPDSVESSTMDEMTSVVKQELKQDTLDQINGVLHDLFDMLTKDYTLDKMHSDLTDPTDRDRLHDQLTRLNEHLIGVIGTLMQESYAKIGMTSFLLLAGLRIALYQEMANVDPENEDPDFNPARSPRYATPRVGLVAQYAEKYAEHVEEWWSRILEDRRRAVVAGSAVTSTGVAVSLVGTVTEWIEDHATRRDDILVRSYSNIAAPPQPPLDTLLEEYRQQVAVKLSEKFNHPEEIVTNWRKLIDKPINMTVENGPEL</sequence>